<dbReference type="GO" id="GO:0009881">
    <property type="term" value="F:photoreceptor activity"/>
    <property type="evidence" value="ECO:0007669"/>
    <property type="project" value="UniProtKB-KW"/>
</dbReference>
<dbReference type="CDD" id="cd00075">
    <property type="entry name" value="HATPase"/>
    <property type="match status" value="1"/>
</dbReference>
<dbReference type="InterPro" id="IPR016132">
    <property type="entry name" value="Phyto_chromo_attachment"/>
</dbReference>
<evidence type="ECO:0000313" key="15">
    <source>
        <dbReference type="EMBL" id="ROI08400.1"/>
    </source>
</evidence>
<dbReference type="EC" id="2.7.13.3" evidence="3"/>
<name>A0A3N0WTI9_9FLAO</name>
<dbReference type="Gene3D" id="1.10.287.130">
    <property type="match status" value="1"/>
</dbReference>
<dbReference type="GO" id="GO:0000155">
    <property type="term" value="F:phosphorelay sensor kinase activity"/>
    <property type="evidence" value="ECO:0007669"/>
    <property type="project" value="InterPro"/>
</dbReference>
<dbReference type="InterPro" id="IPR035965">
    <property type="entry name" value="PAS-like_dom_sf"/>
</dbReference>
<dbReference type="InterPro" id="IPR036097">
    <property type="entry name" value="HisK_dim/P_sf"/>
</dbReference>
<keyword evidence="6" id="KW-0808">Transferase</keyword>
<dbReference type="OrthoDB" id="9766459at2"/>
<evidence type="ECO:0000256" key="2">
    <source>
        <dbReference type="ARBA" id="ARBA00006402"/>
    </source>
</evidence>
<dbReference type="Pfam" id="PF01590">
    <property type="entry name" value="GAF"/>
    <property type="match status" value="1"/>
</dbReference>
<keyword evidence="12" id="KW-0675">Receptor</keyword>
<evidence type="ECO:0000313" key="16">
    <source>
        <dbReference type="Proteomes" id="UP000270224"/>
    </source>
</evidence>
<feature type="domain" description="Phytochrome chromophore attachment site" evidence="13">
    <location>
        <begin position="136"/>
        <end position="278"/>
    </location>
</feature>
<dbReference type="Gene3D" id="3.30.450.270">
    <property type="match status" value="1"/>
</dbReference>
<reference evidence="16" key="1">
    <citation type="submission" date="2018-11" db="EMBL/GenBank/DDBJ databases">
        <title>Proposal to divide the Flavobacteriaceae and reorganize its genera based on Amino Acid Identity values calculated from whole genome sequences.</title>
        <authorList>
            <person name="Nicholson A.C."/>
            <person name="Gulvik C.A."/>
            <person name="Whitney A.M."/>
            <person name="Humrighouse B.W."/>
            <person name="Bell M."/>
            <person name="Holmens B."/>
            <person name="Steigerwalt A."/>
            <person name="Villarma A."/>
            <person name="Sheth M."/>
            <person name="Batra D."/>
            <person name="Pryor J."/>
            <person name="Bernardet J.-F."/>
            <person name="Hugo C."/>
            <person name="Kampfer P."/>
            <person name="Newman J."/>
            <person name="Mcquiston J.R."/>
        </authorList>
    </citation>
    <scope>NUCLEOTIDE SEQUENCE [LARGE SCALE GENOMIC DNA]</scope>
    <source>
        <strain evidence="16">H3056</strain>
    </source>
</reference>
<dbReference type="InterPro" id="IPR001294">
    <property type="entry name" value="Phytochrome"/>
</dbReference>
<dbReference type="PROSITE" id="PS50046">
    <property type="entry name" value="PHYTOCHROME_2"/>
    <property type="match status" value="1"/>
</dbReference>
<evidence type="ECO:0000259" key="14">
    <source>
        <dbReference type="PROSITE" id="PS50109"/>
    </source>
</evidence>
<dbReference type="InterPro" id="IPR036890">
    <property type="entry name" value="HATPase_C_sf"/>
</dbReference>
<dbReference type="Gene3D" id="3.30.450.20">
    <property type="entry name" value="PAS domain"/>
    <property type="match status" value="1"/>
</dbReference>
<dbReference type="InterPro" id="IPR043150">
    <property type="entry name" value="Phytochrome_PHY_sf"/>
</dbReference>
<dbReference type="PANTHER" id="PTHR42878">
    <property type="entry name" value="TWO-COMPONENT HISTIDINE KINASE"/>
    <property type="match status" value="1"/>
</dbReference>
<dbReference type="InterPro" id="IPR050351">
    <property type="entry name" value="BphY/WalK/GraS-like"/>
</dbReference>
<evidence type="ECO:0000256" key="8">
    <source>
        <dbReference type="ARBA" id="ARBA00022777"/>
    </source>
</evidence>
<comment type="catalytic activity">
    <reaction evidence="1">
        <text>ATP + protein L-histidine = ADP + protein N-phospho-L-histidine.</text>
        <dbReference type="EC" id="2.7.13.3"/>
    </reaction>
</comment>
<dbReference type="SMART" id="SM00388">
    <property type="entry name" value="HisKA"/>
    <property type="match status" value="1"/>
</dbReference>
<dbReference type="AlphaFoldDB" id="A0A3N0WTI9"/>
<evidence type="ECO:0000256" key="12">
    <source>
        <dbReference type="ARBA" id="ARBA00023170"/>
    </source>
</evidence>
<keyword evidence="8" id="KW-0418">Kinase</keyword>
<dbReference type="GO" id="GO:0009584">
    <property type="term" value="P:detection of visible light"/>
    <property type="evidence" value="ECO:0007669"/>
    <property type="project" value="InterPro"/>
</dbReference>
<evidence type="ECO:0000256" key="3">
    <source>
        <dbReference type="ARBA" id="ARBA00012438"/>
    </source>
</evidence>
<keyword evidence="5" id="KW-0716">Sensory transduction</keyword>
<dbReference type="PRINTS" id="PR01033">
    <property type="entry name" value="PHYTOCHROME"/>
</dbReference>
<dbReference type="Pfam" id="PF00360">
    <property type="entry name" value="PHY"/>
    <property type="match status" value="1"/>
</dbReference>
<dbReference type="EMBL" id="RJUG01000004">
    <property type="protein sequence ID" value="ROI08400.1"/>
    <property type="molecule type" value="Genomic_DNA"/>
</dbReference>
<dbReference type="InterPro" id="IPR013654">
    <property type="entry name" value="PAS_2"/>
</dbReference>
<keyword evidence="4" id="KW-0600">Photoreceptor protein</keyword>
<dbReference type="Gene3D" id="3.30.450.40">
    <property type="match status" value="1"/>
</dbReference>
<dbReference type="Pfam" id="PF08446">
    <property type="entry name" value="PAS_2"/>
    <property type="match status" value="1"/>
</dbReference>
<dbReference type="Pfam" id="PF00512">
    <property type="entry name" value="HisKA"/>
    <property type="match status" value="1"/>
</dbReference>
<dbReference type="GO" id="GO:0006355">
    <property type="term" value="P:regulation of DNA-templated transcription"/>
    <property type="evidence" value="ECO:0007669"/>
    <property type="project" value="InterPro"/>
</dbReference>
<dbReference type="RefSeq" id="WP_123266694.1">
    <property type="nucleotide sequence ID" value="NZ_RJUG01000004.1"/>
</dbReference>
<proteinExistence type="inferred from homology"/>
<dbReference type="SUPFAM" id="SSF55874">
    <property type="entry name" value="ATPase domain of HSP90 chaperone/DNA topoisomerase II/histidine kinase"/>
    <property type="match status" value="1"/>
</dbReference>
<sequence length="735" mass="83426">MNLVACHEEKIHISGHIQDFGYMLGLDVSTKTITFLSRNISDIFHIDENVLGQTLAQNSGAFAPLLESVVLRNLDFETLKEVDVFLDKITIHNSSFHLTIYKYQGVIFLELEKVIENFHTRTFVTKKYESISDATTSAEIWEQLLTSIAEAIDYDRLMVYRFLEDGSGKVIAEKLKNNVESYMNLHYPESDIPRQARELYMKKRKRIFSDVYSEPVPILTTLEKPIDLTYSTLRAMSPVHAQYLKNAGAGSSFSTSIVVNNKLWGMVTCQNVKPKHIDLVNRIRAEVFTVIAANAYASYKSQQMLNDSLELENQIKDLKYSLARFDDLETSLFSNMEKMRDFPAADGLAVVVGSNIRTSGFVPSDQNILQIVQYARENPLNNFYSTNDFSSSHEGNMGQVENAAGVMFGFTDDERNELLIWFRREIDTQLLWAGNPSKESSATVLNGDQQYVMSPRKSFETYIENITGKSIPWKNRDIIAAKRVVAAILETTFSQFRKVQELNEELRNLNEELDSFSYTISHDLGTPLTVMKLNAQLLERTHHDHPEVQKRVQSILAEILGMENMMRGVLQLSKAKSVEIELKELETAAIIRKICLDAQLTISETTEVIIGKTPNVLADETMMKQVFLNIIGNAVKYSSKSKKPLVEIHGHEEGDKVIYVIKDNGIGIPAKDQPKMFKIFSRMDNAKSFQGNGVGLSIVYRIMKRLGGDITYKSTATKETVFKVTFQNPRTFNDF</sequence>
<feature type="domain" description="Histidine kinase" evidence="14">
    <location>
        <begin position="519"/>
        <end position="730"/>
    </location>
</feature>
<evidence type="ECO:0000256" key="5">
    <source>
        <dbReference type="ARBA" id="ARBA00022606"/>
    </source>
</evidence>
<dbReference type="InterPro" id="IPR003018">
    <property type="entry name" value="GAF"/>
</dbReference>
<dbReference type="Gene3D" id="3.30.565.10">
    <property type="entry name" value="Histidine kinase-like ATPase, C-terminal domain"/>
    <property type="match status" value="1"/>
</dbReference>
<comment type="similarity">
    <text evidence="2">In the N-terminal section; belongs to the phytochrome family.</text>
</comment>
<dbReference type="SUPFAM" id="SSF55785">
    <property type="entry name" value="PYP-like sensor domain (PAS domain)"/>
    <property type="match status" value="1"/>
</dbReference>
<evidence type="ECO:0000256" key="1">
    <source>
        <dbReference type="ARBA" id="ARBA00000085"/>
    </source>
</evidence>
<evidence type="ECO:0000256" key="10">
    <source>
        <dbReference type="ARBA" id="ARBA00022991"/>
    </source>
</evidence>
<dbReference type="Proteomes" id="UP000270224">
    <property type="component" value="Unassembled WGS sequence"/>
</dbReference>
<comment type="caution">
    <text evidence="15">The sequence shown here is derived from an EMBL/GenBank/DDBJ whole genome shotgun (WGS) entry which is preliminary data.</text>
</comment>
<keyword evidence="7" id="KW-0547">Nucleotide-binding</keyword>
<dbReference type="SUPFAM" id="SSF55781">
    <property type="entry name" value="GAF domain-like"/>
    <property type="match status" value="2"/>
</dbReference>
<dbReference type="SMART" id="SM00065">
    <property type="entry name" value="GAF"/>
    <property type="match status" value="1"/>
</dbReference>
<organism evidence="15 16">
    <name type="scientific">Kaistella daneshvariae</name>
    <dbReference type="NCBI Taxonomy" id="2487074"/>
    <lineage>
        <taxon>Bacteria</taxon>
        <taxon>Pseudomonadati</taxon>
        <taxon>Bacteroidota</taxon>
        <taxon>Flavobacteriia</taxon>
        <taxon>Flavobacteriales</taxon>
        <taxon>Weeksellaceae</taxon>
        <taxon>Chryseobacterium group</taxon>
        <taxon>Kaistella</taxon>
    </lineage>
</organism>
<accession>A0A3N0WTI9</accession>
<protein>
    <recommendedName>
        <fullName evidence="3">histidine kinase</fullName>
        <ecNumber evidence="3">2.7.13.3</ecNumber>
    </recommendedName>
</protein>
<dbReference type="GO" id="GO:0030295">
    <property type="term" value="F:protein kinase activator activity"/>
    <property type="evidence" value="ECO:0007669"/>
    <property type="project" value="TreeGrafter"/>
</dbReference>
<dbReference type="PANTHER" id="PTHR42878:SF7">
    <property type="entry name" value="SENSOR HISTIDINE KINASE GLRK"/>
    <property type="match status" value="1"/>
</dbReference>
<dbReference type="GO" id="GO:0007234">
    <property type="term" value="P:osmosensory signaling via phosphorelay pathway"/>
    <property type="evidence" value="ECO:0007669"/>
    <property type="project" value="TreeGrafter"/>
</dbReference>
<dbReference type="SUPFAM" id="SSF47384">
    <property type="entry name" value="Homodimeric domain of signal transducing histidine kinase"/>
    <property type="match status" value="1"/>
</dbReference>
<keyword evidence="10" id="KW-0157">Chromophore</keyword>
<dbReference type="Pfam" id="PF02518">
    <property type="entry name" value="HATPase_c"/>
    <property type="match status" value="1"/>
</dbReference>
<dbReference type="InterPro" id="IPR013515">
    <property type="entry name" value="Phytochrome_cen-reg"/>
</dbReference>
<evidence type="ECO:0000256" key="4">
    <source>
        <dbReference type="ARBA" id="ARBA00022543"/>
    </source>
</evidence>
<evidence type="ECO:0000256" key="7">
    <source>
        <dbReference type="ARBA" id="ARBA00022741"/>
    </source>
</evidence>
<evidence type="ECO:0000259" key="13">
    <source>
        <dbReference type="PROSITE" id="PS50046"/>
    </source>
</evidence>
<dbReference type="CDD" id="cd00082">
    <property type="entry name" value="HisKA"/>
    <property type="match status" value="1"/>
</dbReference>
<keyword evidence="9" id="KW-0067">ATP-binding</keyword>
<dbReference type="GO" id="GO:0005524">
    <property type="term" value="F:ATP binding"/>
    <property type="evidence" value="ECO:0007669"/>
    <property type="project" value="UniProtKB-KW"/>
</dbReference>
<dbReference type="InterPro" id="IPR005467">
    <property type="entry name" value="His_kinase_dom"/>
</dbReference>
<evidence type="ECO:0000256" key="9">
    <source>
        <dbReference type="ARBA" id="ARBA00022840"/>
    </source>
</evidence>
<evidence type="ECO:0000256" key="6">
    <source>
        <dbReference type="ARBA" id="ARBA00022679"/>
    </source>
</evidence>
<gene>
    <name evidence="15" type="ORF">EGI11_12310</name>
</gene>
<dbReference type="GO" id="GO:0000156">
    <property type="term" value="F:phosphorelay response regulator activity"/>
    <property type="evidence" value="ECO:0007669"/>
    <property type="project" value="TreeGrafter"/>
</dbReference>
<dbReference type="InterPro" id="IPR003594">
    <property type="entry name" value="HATPase_dom"/>
</dbReference>
<dbReference type="SMART" id="SM00387">
    <property type="entry name" value="HATPase_c"/>
    <property type="match status" value="1"/>
</dbReference>
<evidence type="ECO:0000256" key="11">
    <source>
        <dbReference type="ARBA" id="ARBA00023012"/>
    </source>
</evidence>
<keyword evidence="11" id="KW-0902">Two-component regulatory system</keyword>
<dbReference type="PROSITE" id="PS50109">
    <property type="entry name" value="HIS_KIN"/>
    <property type="match status" value="1"/>
</dbReference>
<dbReference type="InterPro" id="IPR029016">
    <property type="entry name" value="GAF-like_dom_sf"/>
</dbReference>
<dbReference type="InterPro" id="IPR003661">
    <property type="entry name" value="HisK_dim/P_dom"/>
</dbReference>